<evidence type="ECO:0000313" key="2">
    <source>
        <dbReference type="EMBL" id="GAF75363.1"/>
    </source>
</evidence>
<dbReference type="EMBL" id="BARS01004255">
    <property type="protein sequence ID" value="GAF75363.1"/>
    <property type="molecule type" value="Genomic_DNA"/>
</dbReference>
<dbReference type="PANTHER" id="PTHR47099:SF1">
    <property type="entry name" value="METHYLCOBAMIDE:COM METHYLTRANSFERASE MTBA"/>
    <property type="match status" value="1"/>
</dbReference>
<organism evidence="2">
    <name type="scientific">marine sediment metagenome</name>
    <dbReference type="NCBI Taxonomy" id="412755"/>
    <lineage>
        <taxon>unclassified sequences</taxon>
        <taxon>metagenomes</taxon>
        <taxon>ecological metagenomes</taxon>
    </lineage>
</organism>
<dbReference type="GO" id="GO:0006779">
    <property type="term" value="P:porphyrin-containing compound biosynthetic process"/>
    <property type="evidence" value="ECO:0007669"/>
    <property type="project" value="InterPro"/>
</dbReference>
<dbReference type="AlphaFoldDB" id="X0S2P8"/>
<gene>
    <name evidence="2" type="ORF">S01H1_08290</name>
</gene>
<proteinExistence type="predicted"/>
<feature type="non-terminal residue" evidence="2">
    <location>
        <position position="292"/>
    </location>
</feature>
<sequence>MGQERMSGKERTLMSIRHEEPDRVPLNIWMFREDVQSRVIEQYGSLDRFYEELHIDVFMAITPPPNRQNQEFLEEQMTMQLEEITGSDFMDPDDPVVYQDVKELVAKYGADKCVLAHVWGVLEGAYSFLGVQETLTQFALWEPPMGALFQKLCDWSAHVARNVVELGIDVLHISGDAGSNNAMLVSPKAWRERIAPLDGSIVSAGRERGMPCSLHSCGYFRPILDDLIEMGIQMVHPLQQSAGMDLADVKKNWGDRLTIHGGLELRHYLPHASEEELVAHVRENVLTCKPGG</sequence>
<name>X0S2P8_9ZZZZ</name>
<dbReference type="Gene3D" id="3.20.20.210">
    <property type="match status" value="1"/>
</dbReference>
<dbReference type="GO" id="GO:0004853">
    <property type="term" value="F:uroporphyrinogen decarboxylase activity"/>
    <property type="evidence" value="ECO:0007669"/>
    <property type="project" value="InterPro"/>
</dbReference>
<reference evidence="2" key="1">
    <citation type="journal article" date="2014" name="Front. Microbiol.">
        <title>High frequency of phylogenetically diverse reductive dehalogenase-homologous genes in deep subseafloor sedimentary metagenomes.</title>
        <authorList>
            <person name="Kawai M."/>
            <person name="Futagami T."/>
            <person name="Toyoda A."/>
            <person name="Takaki Y."/>
            <person name="Nishi S."/>
            <person name="Hori S."/>
            <person name="Arai W."/>
            <person name="Tsubouchi T."/>
            <person name="Morono Y."/>
            <person name="Uchiyama I."/>
            <person name="Ito T."/>
            <person name="Fujiyama A."/>
            <person name="Inagaki F."/>
            <person name="Takami H."/>
        </authorList>
    </citation>
    <scope>NUCLEOTIDE SEQUENCE</scope>
    <source>
        <strain evidence="2">Expedition CK06-06</strain>
    </source>
</reference>
<dbReference type="Pfam" id="PF01208">
    <property type="entry name" value="URO-D"/>
    <property type="match status" value="1"/>
</dbReference>
<dbReference type="InterPro" id="IPR052024">
    <property type="entry name" value="Methanogen_methyltrans"/>
</dbReference>
<protein>
    <recommendedName>
        <fullName evidence="1">Uroporphyrinogen decarboxylase (URO-D) domain-containing protein</fullName>
    </recommendedName>
</protein>
<comment type="caution">
    <text evidence="2">The sequence shown here is derived from an EMBL/GenBank/DDBJ whole genome shotgun (WGS) entry which is preliminary data.</text>
</comment>
<dbReference type="InterPro" id="IPR038071">
    <property type="entry name" value="UROD/MetE-like_sf"/>
</dbReference>
<dbReference type="InterPro" id="IPR000257">
    <property type="entry name" value="Uroporphyrinogen_deCOase"/>
</dbReference>
<accession>X0S2P8</accession>
<evidence type="ECO:0000259" key="1">
    <source>
        <dbReference type="Pfam" id="PF01208"/>
    </source>
</evidence>
<feature type="domain" description="Uroporphyrinogen decarboxylase (URO-D)" evidence="1">
    <location>
        <begin position="92"/>
        <end position="285"/>
    </location>
</feature>
<dbReference type="PANTHER" id="PTHR47099">
    <property type="entry name" value="METHYLCOBAMIDE:COM METHYLTRANSFERASE MTBA"/>
    <property type="match status" value="1"/>
</dbReference>
<dbReference type="SUPFAM" id="SSF51726">
    <property type="entry name" value="UROD/MetE-like"/>
    <property type="match status" value="1"/>
</dbReference>